<sequence>MFERSEFGDKQMNGLFVLNSESDWRELLCNFSRKVATGSSAVRTLEK</sequence>
<dbReference type="EMBL" id="CP011216">
    <property type="protein sequence ID" value="AKM84512.1"/>
    <property type="molecule type" value="Genomic_DNA"/>
</dbReference>
<organism evidence="1 2">
    <name type="scientific">candidate division Kazan bacterium GW2011_GWA1_50_15</name>
    <dbReference type="NCBI Taxonomy" id="1620412"/>
    <lineage>
        <taxon>Bacteria</taxon>
        <taxon>Bacteria division Kazan-3B-28</taxon>
    </lineage>
</organism>
<accession>A0A0G4BBS9</accession>
<dbReference type="KEGG" id="bgw:VE98_C0001G0055"/>
<proteinExistence type="predicted"/>
<gene>
    <name evidence="1" type="ORF">VE98_C0001G0055</name>
</gene>
<dbReference type="AlphaFoldDB" id="A0A0G4BBS9"/>
<evidence type="ECO:0000313" key="2">
    <source>
        <dbReference type="Proteomes" id="UP000035659"/>
    </source>
</evidence>
<name>A0A0G4BBS9_UNCK3</name>
<dbReference type="Proteomes" id="UP000035659">
    <property type="component" value="Chromosome"/>
</dbReference>
<evidence type="ECO:0000313" key="1">
    <source>
        <dbReference type="EMBL" id="AKM84512.1"/>
    </source>
</evidence>
<reference evidence="1 2" key="1">
    <citation type="journal article" date="2015" name="Nature">
        <title>rRNA introns, odd ribosomes, and small enigmatic genomes across a large radiation of phyla.</title>
        <authorList>
            <person name="Brown C.T."/>
            <person name="Hug L.A."/>
            <person name="Thomas B.C."/>
            <person name="Sharon I."/>
            <person name="Castelle C.J."/>
            <person name="Singh A."/>
            <person name="Wilkins M.J."/>
            <person name="Williams K.H."/>
            <person name="Banfield J.F."/>
        </authorList>
    </citation>
    <scope>NUCLEOTIDE SEQUENCE [LARGE SCALE GENOMIC DNA]</scope>
</reference>
<protein>
    <submittedName>
        <fullName evidence="1">Uncharacterized protein</fullName>
    </submittedName>
</protein>